<sequence>MYRVVGPSGPACEISFEYSENPNPSFVDKPVTFTVSPDDASEDTVRGALKACMTGRTGKYQCGGPLFEQLTYGAPAYASLEYGGDGPLPCGTPVEVDGEPLYPMPKDGQWGYVNRDGDWKIPPQWNRAGDFHEGRAIVGGRNAWGIIDRDGEAIVAPEHASDVDGRPPFTTYSEGCTVANIFTDTSQPAFFLDRDGKAYWRDQRPEGLAKLDIAEFGSFSEGLAWFQIGSVVDEQHGWIDASGEIAIAPDFANSGDFNGGLAPASLEDHDQFGFISPDGRLQLPRKWTLDGAQPFSEGLAQVSTGAFEIAFMDSNDFAFHDVTLSDEDTGPPVRAEIEAAGAFHDGLAPVDVEYDDTREFGYMNQHGEMVFVPDRLDGITVCDARLRPEFHNGLVRLVVADNGESCGDEAYLDGAPAYEAAHYVYLDTLGHVALRQAK</sequence>
<proteinExistence type="predicted"/>
<name>A0A7C9HA58_9RHOB</name>
<reference evidence="1 2" key="1">
    <citation type="submission" date="2019-06" db="EMBL/GenBank/DDBJ databases">
        <title>Enrichment of Autotrophic Halophilic Microorganisms from Red Sea Brine Pool Using Microbial Electrosynthesis System.</title>
        <authorList>
            <person name="Alqahtani M.F."/>
            <person name="Bajracharya S."/>
            <person name="Katuri K.P."/>
            <person name="Ali M."/>
            <person name="Saikaly P.E."/>
        </authorList>
    </citation>
    <scope>NUCLEOTIDE SEQUENCE [LARGE SCALE GENOMIC DNA]</scope>
    <source>
        <strain evidence="1">MES6</strain>
    </source>
</reference>
<dbReference type="AlphaFoldDB" id="A0A7C9HA58"/>
<dbReference type="EMBL" id="VENJ01000006">
    <property type="protein sequence ID" value="MTJ04011.1"/>
    <property type="molecule type" value="Genomic_DNA"/>
</dbReference>
<dbReference type="Pfam" id="PF14903">
    <property type="entry name" value="WG_beta_rep"/>
    <property type="match status" value="2"/>
</dbReference>
<dbReference type="PANTHER" id="PTHR37841:SF1">
    <property type="entry name" value="DUF3298 DOMAIN-CONTAINING PROTEIN"/>
    <property type="match status" value="1"/>
</dbReference>
<accession>A0A7C9HA58</accession>
<organism evidence="1 2">
    <name type="scientific">Sediminimonas qiaohouensis</name>
    <dbReference type="NCBI Taxonomy" id="552061"/>
    <lineage>
        <taxon>Bacteria</taxon>
        <taxon>Pseudomonadati</taxon>
        <taxon>Pseudomonadota</taxon>
        <taxon>Alphaproteobacteria</taxon>
        <taxon>Rhodobacterales</taxon>
        <taxon>Roseobacteraceae</taxon>
        <taxon>Sediminimonas</taxon>
    </lineage>
</organism>
<dbReference type="InterPro" id="IPR032774">
    <property type="entry name" value="WG_beta_rep"/>
</dbReference>
<evidence type="ECO:0000313" key="1">
    <source>
        <dbReference type="EMBL" id="MTJ04011.1"/>
    </source>
</evidence>
<comment type="caution">
    <text evidence="1">The sequence shown here is derived from an EMBL/GenBank/DDBJ whole genome shotgun (WGS) entry which is preliminary data.</text>
</comment>
<evidence type="ECO:0000313" key="2">
    <source>
        <dbReference type="Proteomes" id="UP000483078"/>
    </source>
</evidence>
<gene>
    <name evidence="1" type="ORF">FH759_04850</name>
</gene>
<protein>
    <submittedName>
        <fullName evidence="1">WG repeat-containing protein</fullName>
    </submittedName>
</protein>
<dbReference type="Proteomes" id="UP000483078">
    <property type="component" value="Unassembled WGS sequence"/>
</dbReference>
<dbReference type="RefSeq" id="WP_273248593.1">
    <property type="nucleotide sequence ID" value="NZ_VENJ01000006.1"/>
</dbReference>
<dbReference type="PANTHER" id="PTHR37841">
    <property type="entry name" value="GLR2918 PROTEIN"/>
    <property type="match status" value="1"/>
</dbReference>